<proteinExistence type="predicted"/>
<keyword evidence="1" id="KW-0472">Membrane</keyword>
<feature type="transmembrane region" description="Helical" evidence="1">
    <location>
        <begin position="166"/>
        <end position="184"/>
    </location>
</feature>
<keyword evidence="1" id="KW-0812">Transmembrane</keyword>
<feature type="transmembrane region" description="Helical" evidence="1">
    <location>
        <begin position="317"/>
        <end position="340"/>
    </location>
</feature>
<gene>
    <name evidence="3" type="ORF">Q5761_03765</name>
</gene>
<accession>A0ABZ0QQP8</accession>
<feature type="domain" description="DUF112" evidence="2">
    <location>
        <begin position="20"/>
        <end position="437"/>
    </location>
</feature>
<feature type="transmembrane region" description="Helical" evidence="1">
    <location>
        <begin position="108"/>
        <end position="132"/>
    </location>
</feature>
<feature type="transmembrane region" description="Helical" evidence="1">
    <location>
        <begin position="204"/>
        <end position="223"/>
    </location>
</feature>
<feature type="transmembrane region" description="Helical" evidence="1">
    <location>
        <begin position="385"/>
        <end position="405"/>
    </location>
</feature>
<protein>
    <submittedName>
        <fullName evidence="3">Tripartite tricarboxylate transporter permease</fullName>
    </submittedName>
</protein>
<sequence length="501" mass="51537">MSAFHWLGHGLTMALEPQTLLYGLTGCLLGTLVGVLPGIGPTSAIAMLLPLTAVLPPGPALVMMAAIYYGAMYGGSTTAIVVNIPGEASSVPTALDGYPLARQGRAGAALGVAAMASFVAGTLGLVGLTFFAPTLATVALAFGPPEYFALTVLAAALVASLSGGQGLKGAAAALLGLLVAMVGLDPVTGVARWTFGWLPLTAGFPFVAVIIGLFAVSEVLMAAEERVRHLYEPRVRGWLPTRRDLRLATPAMLRASLLGFLLGLLPGCSPSVTTFVAYDAERRLSRRPERFGRGAIEGVAAAEAANNATSTAGFVPLFALGLPAGPVPAVLLGGLMMYGLDPGPELFRQHPDLVWTVIASMYVGNLILLLLNLPLIGLWVRVARVPFAVLGPAILVLSALGAYSLRYSLFDVGVALAFGAVGYGLRQLGFPVAPLVLANVLAPLMEESFRQSLTMAGGSPAIFVSRPLAGAFLALAVGVLVMGLRRRGRSEPAAPGGPVAA</sequence>
<dbReference type="PANTHER" id="PTHR35342:SF5">
    <property type="entry name" value="TRICARBOXYLIC TRANSPORT PROTEIN"/>
    <property type="match status" value="1"/>
</dbReference>
<dbReference type="RefSeq" id="WP_318751271.1">
    <property type="nucleotide sequence ID" value="NZ_CP132508.1"/>
</dbReference>
<dbReference type="PANTHER" id="PTHR35342">
    <property type="entry name" value="TRICARBOXYLIC TRANSPORT PROTEIN"/>
    <property type="match status" value="1"/>
</dbReference>
<dbReference type="InterPro" id="IPR002823">
    <property type="entry name" value="DUF112_TM"/>
</dbReference>
<reference evidence="3 4" key="1">
    <citation type="submission" date="2023-08" db="EMBL/GenBank/DDBJ databases">
        <title>Genome sequence of Thermaerobacter compostii strain Ins1, a spore-forming filamentous bacterium isolated from a deep geothermal reservoir.</title>
        <authorList>
            <person name="Bregnard D."/>
            <person name="Gonzalez D."/>
            <person name="Junier P."/>
        </authorList>
    </citation>
    <scope>NUCLEOTIDE SEQUENCE [LARGE SCALE GENOMIC DNA]</scope>
    <source>
        <strain evidence="3 4">Ins1</strain>
    </source>
</reference>
<name>A0ABZ0QQP8_9FIRM</name>
<keyword evidence="4" id="KW-1185">Reference proteome</keyword>
<evidence type="ECO:0000259" key="2">
    <source>
        <dbReference type="Pfam" id="PF01970"/>
    </source>
</evidence>
<feature type="transmembrane region" description="Helical" evidence="1">
    <location>
        <begin position="352"/>
        <end position="379"/>
    </location>
</feature>
<dbReference type="Pfam" id="PF01970">
    <property type="entry name" value="TctA"/>
    <property type="match status" value="1"/>
</dbReference>
<evidence type="ECO:0000313" key="4">
    <source>
        <dbReference type="Proteomes" id="UP001304683"/>
    </source>
</evidence>
<keyword evidence="1" id="KW-1133">Transmembrane helix</keyword>
<evidence type="ECO:0000313" key="3">
    <source>
        <dbReference type="EMBL" id="WPD19786.1"/>
    </source>
</evidence>
<feature type="transmembrane region" description="Helical" evidence="1">
    <location>
        <begin position="138"/>
        <end position="159"/>
    </location>
</feature>
<feature type="transmembrane region" description="Helical" evidence="1">
    <location>
        <begin position="20"/>
        <end position="39"/>
    </location>
</feature>
<dbReference type="Proteomes" id="UP001304683">
    <property type="component" value="Chromosome"/>
</dbReference>
<organism evidence="3 4">
    <name type="scientific">Thermaerobacter composti</name>
    <dbReference type="NCBI Taxonomy" id="554949"/>
    <lineage>
        <taxon>Bacteria</taxon>
        <taxon>Bacillati</taxon>
        <taxon>Bacillota</taxon>
        <taxon>Clostridia</taxon>
        <taxon>Eubacteriales</taxon>
        <taxon>Clostridiales Family XVII. Incertae Sedis</taxon>
        <taxon>Thermaerobacter</taxon>
    </lineage>
</organism>
<evidence type="ECO:0000256" key="1">
    <source>
        <dbReference type="SAM" id="Phobius"/>
    </source>
</evidence>
<dbReference type="EMBL" id="CP132508">
    <property type="protein sequence ID" value="WPD19786.1"/>
    <property type="molecule type" value="Genomic_DNA"/>
</dbReference>
<feature type="transmembrane region" description="Helical" evidence="1">
    <location>
        <begin position="461"/>
        <end position="484"/>
    </location>
</feature>